<reference evidence="2" key="1">
    <citation type="submission" date="2006-09" db="EMBL/GenBank/DDBJ databases">
        <title>Annotation of Plasmodium falciparum Dd2.</title>
        <authorList>
            <consortium name="The Broad Institute Genome Sequencing Platform"/>
            <person name="Volkman S.K."/>
            <person name="Neafsey D.E."/>
            <person name="Dash A.P."/>
            <person name="Chitnis C.E."/>
            <person name="Hartl D.L."/>
            <person name="Young S.K."/>
            <person name="Zeng Q."/>
            <person name="Koehrsen M."/>
            <person name="Alvarado L."/>
            <person name="Berlin A."/>
            <person name="Borenstein D."/>
            <person name="Chapman S.B."/>
            <person name="Chen Z."/>
            <person name="Engels R."/>
            <person name="Freedman E."/>
            <person name="Gellesch M."/>
            <person name="Goldberg J."/>
            <person name="Griggs A."/>
            <person name="Gujja S."/>
            <person name="Heilman E.R."/>
            <person name="Heiman D.I."/>
            <person name="Howarth C."/>
            <person name="Jen D."/>
            <person name="Larson L."/>
            <person name="Mehta T."/>
            <person name="Neiman D."/>
            <person name="Park D."/>
            <person name="Pearson M."/>
            <person name="Roberts A."/>
            <person name="Saif S."/>
            <person name="Shea T."/>
            <person name="Shenoy N."/>
            <person name="Sisk P."/>
            <person name="Stolte C."/>
            <person name="Sykes S."/>
            <person name="Walk T."/>
            <person name="White J."/>
            <person name="Yandava C."/>
            <person name="Haas B."/>
            <person name="Henn M.R."/>
            <person name="Nusbaum C."/>
            <person name="Birren B."/>
        </authorList>
    </citation>
    <scope>NUCLEOTIDE SEQUENCE [LARGE SCALE GENOMIC DNA]</scope>
</reference>
<dbReference type="EMBL" id="DS016150">
    <property type="protein sequence ID" value="KOB85553.1"/>
    <property type="molecule type" value="Genomic_DNA"/>
</dbReference>
<organism evidence="1 2">
    <name type="scientific">Plasmodium falciparum (isolate Dd2)</name>
    <dbReference type="NCBI Taxonomy" id="57267"/>
    <lineage>
        <taxon>Eukaryota</taxon>
        <taxon>Sar</taxon>
        <taxon>Alveolata</taxon>
        <taxon>Apicomplexa</taxon>
        <taxon>Aconoidasida</taxon>
        <taxon>Haemosporida</taxon>
        <taxon>Plasmodiidae</taxon>
        <taxon>Plasmodium</taxon>
        <taxon>Plasmodium (Laverania)</taxon>
    </lineage>
</organism>
<dbReference type="Proteomes" id="UP000054282">
    <property type="component" value="Unassembled WGS sequence"/>
</dbReference>
<reference evidence="2" key="2">
    <citation type="submission" date="2006-09" db="EMBL/GenBank/DDBJ databases">
        <title>The genome sequence of Plasmodium falciparum Dd2.</title>
        <authorList>
            <consortium name="The Broad Institute Genome Sequencing Platform"/>
            <person name="Birren B."/>
            <person name="Lander E."/>
            <person name="Galagan J."/>
            <person name="Nusbaum C."/>
            <person name="Devon K."/>
            <person name="Henn M."/>
            <person name="Jaffe D."/>
            <person name="Butler J."/>
            <person name="Alvarez P."/>
            <person name="Gnerre S."/>
            <person name="Grabherr M."/>
            <person name="Kleber M."/>
            <person name="Mauceli E."/>
            <person name="Brockman W."/>
            <person name="MacCallum I.A."/>
            <person name="Rounsley S."/>
            <person name="Young S."/>
            <person name="LaButti K."/>
            <person name="Pushparaj V."/>
            <person name="DeCaprio D."/>
            <person name="Crawford M."/>
            <person name="Koehrsen M."/>
            <person name="Engels R."/>
            <person name="Montgomery P."/>
            <person name="Pearson M."/>
            <person name="Howarth C."/>
            <person name="Larson L."/>
            <person name="Luoma S."/>
            <person name="White J."/>
            <person name="Kodira C."/>
            <person name="Zeng Q."/>
            <person name="O'Leary S."/>
            <person name="Yandava C."/>
            <person name="Alvarado L."/>
            <person name="Wirth D."/>
            <person name="Volkman S."/>
            <person name="Hartl D."/>
        </authorList>
    </citation>
    <scope>NUCLEOTIDE SEQUENCE [LARGE SCALE GENOMIC DNA]</scope>
</reference>
<name>A0A0L7LYE0_PLAF4</name>
<gene>
    <name evidence="1" type="ORF">PFDG_01000</name>
</gene>
<evidence type="ECO:0000313" key="2">
    <source>
        <dbReference type="Proteomes" id="UP000054282"/>
    </source>
</evidence>
<protein>
    <submittedName>
        <fullName evidence="1">Uncharacterized protein</fullName>
    </submittedName>
</protein>
<dbReference type="KEGG" id="pfd:PFDG_01000"/>
<evidence type="ECO:0000313" key="1">
    <source>
        <dbReference type="EMBL" id="KOB85553.1"/>
    </source>
</evidence>
<sequence>MNNFRNAKELKLIYPIDSSFDNFKNNYEKDNLIINNLKGYPIY</sequence>
<dbReference type="AlphaFoldDB" id="A0A0L7LYE0"/>
<proteinExistence type="predicted"/>
<accession>A0A0L7LYE0</accession>